<keyword evidence="4" id="KW-0472">Membrane</keyword>
<proteinExistence type="inferred from homology"/>
<dbReference type="Pfam" id="PF03712">
    <property type="entry name" value="Cu2_monoox_C"/>
    <property type="match status" value="1"/>
</dbReference>
<dbReference type="InterPro" id="IPR014784">
    <property type="entry name" value="Cu2_ascorb_mOase-like_C"/>
</dbReference>
<dbReference type="SUPFAM" id="SSF49742">
    <property type="entry name" value="PHM/PNGase F"/>
    <property type="match status" value="2"/>
</dbReference>
<evidence type="ECO:0000313" key="8">
    <source>
        <dbReference type="Proteomes" id="UP000274822"/>
    </source>
</evidence>
<evidence type="ECO:0000256" key="2">
    <source>
        <dbReference type="ARBA" id="ARBA00023157"/>
    </source>
</evidence>
<evidence type="ECO:0000256" key="4">
    <source>
        <dbReference type="SAM" id="Phobius"/>
    </source>
</evidence>
<feature type="signal peptide" evidence="5">
    <location>
        <begin position="1"/>
        <end position="23"/>
    </location>
</feature>
<dbReference type="InterPro" id="IPR008977">
    <property type="entry name" value="PHM/PNGase_F_dom_sf"/>
</dbReference>
<dbReference type="PANTHER" id="PTHR10157:SF23">
    <property type="entry name" value="MOXD1 HOMOLOG 1"/>
    <property type="match status" value="1"/>
</dbReference>
<dbReference type="Pfam" id="PF03351">
    <property type="entry name" value="DOMON"/>
    <property type="match status" value="1"/>
</dbReference>
<dbReference type="Pfam" id="PF01082">
    <property type="entry name" value="Cu2_monooxygen"/>
    <property type="match status" value="1"/>
</dbReference>
<evidence type="ECO:0000313" key="7">
    <source>
        <dbReference type="EMBL" id="RUS29965.1"/>
    </source>
</evidence>
<evidence type="ECO:0000256" key="1">
    <source>
        <dbReference type="ARBA" id="ARBA00010676"/>
    </source>
</evidence>
<keyword evidence="4" id="KW-0812">Transmembrane</keyword>
<dbReference type="InterPro" id="IPR036939">
    <property type="entry name" value="Cu2_ascorb_mOase_N_sf"/>
</dbReference>
<gene>
    <name evidence="7" type="ORF">BC938DRAFT_480007</name>
</gene>
<dbReference type="GO" id="GO:0004500">
    <property type="term" value="F:dopamine beta-monooxygenase activity"/>
    <property type="evidence" value="ECO:0007669"/>
    <property type="project" value="InterPro"/>
</dbReference>
<protein>
    <recommendedName>
        <fullName evidence="6">DOMON domain-containing protein</fullName>
    </recommendedName>
</protein>
<dbReference type="PANTHER" id="PTHR10157">
    <property type="entry name" value="DOPAMINE BETA HYDROXYLASE RELATED"/>
    <property type="match status" value="1"/>
</dbReference>
<dbReference type="Gene3D" id="2.60.120.310">
    <property type="entry name" value="Copper type II, ascorbate-dependent monooxygenase, N-terminal domain"/>
    <property type="match status" value="1"/>
</dbReference>
<organism evidence="7 8">
    <name type="scientific">Jimgerdemannia flammicorona</name>
    <dbReference type="NCBI Taxonomy" id="994334"/>
    <lineage>
        <taxon>Eukaryota</taxon>
        <taxon>Fungi</taxon>
        <taxon>Fungi incertae sedis</taxon>
        <taxon>Mucoromycota</taxon>
        <taxon>Mucoromycotina</taxon>
        <taxon>Endogonomycetes</taxon>
        <taxon>Endogonales</taxon>
        <taxon>Endogonaceae</taxon>
        <taxon>Jimgerdemannia</taxon>
    </lineage>
</organism>
<reference evidence="7 8" key="1">
    <citation type="journal article" date="2018" name="New Phytol.">
        <title>Phylogenomics of Endogonaceae and evolution of mycorrhizas within Mucoromycota.</title>
        <authorList>
            <person name="Chang Y."/>
            <person name="Desiro A."/>
            <person name="Na H."/>
            <person name="Sandor L."/>
            <person name="Lipzen A."/>
            <person name="Clum A."/>
            <person name="Barry K."/>
            <person name="Grigoriev I.V."/>
            <person name="Martin F.M."/>
            <person name="Stajich J.E."/>
            <person name="Smith M.E."/>
            <person name="Bonito G."/>
            <person name="Spatafora J.W."/>
        </authorList>
    </citation>
    <scope>NUCLEOTIDE SEQUENCE [LARGE SCALE GENOMIC DNA]</scope>
    <source>
        <strain evidence="7 8">AD002</strain>
    </source>
</reference>
<dbReference type="Proteomes" id="UP000274822">
    <property type="component" value="Unassembled WGS sequence"/>
</dbReference>
<dbReference type="InterPro" id="IPR005018">
    <property type="entry name" value="DOMON_domain"/>
</dbReference>
<feature type="transmembrane region" description="Helical" evidence="4">
    <location>
        <begin position="662"/>
        <end position="680"/>
    </location>
</feature>
<dbReference type="GO" id="GO:0005507">
    <property type="term" value="F:copper ion binding"/>
    <property type="evidence" value="ECO:0007669"/>
    <property type="project" value="InterPro"/>
</dbReference>
<dbReference type="InterPro" id="IPR045266">
    <property type="entry name" value="DOH_DOMON"/>
</dbReference>
<comment type="caution">
    <text evidence="7">The sequence shown here is derived from an EMBL/GenBank/DDBJ whole genome shotgun (WGS) entry which is preliminary data.</text>
</comment>
<dbReference type="CDD" id="cd09631">
    <property type="entry name" value="DOMON_DOH"/>
    <property type="match status" value="1"/>
</dbReference>
<keyword evidence="5" id="KW-0732">Signal</keyword>
<dbReference type="InterPro" id="IPR000945">
    <property type="entry name" value="DBH-like"/>
</dbReference>
<dbReference type="PROSITE" id="PS50836">
    <property type="entry name" value="DOMON"/>
    <property type="match status" value="1"/>
</dbReference>
<keyword evidence="4" id="KW-1133">Transmembrane helix</keyword>
<dbReference type="EMBL" id="RBNJ01004444">
    <property type="protein sequence ID" value="RUS29965.1"/>
    <property type="molecule type" value="Genomic_DNA"/>
</dbReference>
<evidence type="ECO:0000259" key="6">
    <source>
        <dbReference type="PROSITE" id="PS50836"/>
    </source>
</evidence>
<accession>A0A433QJL7</accession>
<comment type="similarity">
    <text evidence="1">Belongs to the copper type II ascorbate-dependent monooxygenase family.</text>
</comment>
<keyword evidence="2" id="KW-1015">Disulfide bond</keyword>
<evidence type="ECO:0000256" key="5">
    <source>
        <dbReference type="SAM" id="SignalP"/>
    </source>
</evidence>
<dbReference type="InterPro" id="IPR024548">
    <property type="entry name" value="Cu2_monoox_C"/>
</dbReference>
<feature type="domain" description="DOMON" evidence="6">
    <location>
        <begin position="52"/>
        <end position="173"/>
    </location>
</feature>
<sequence>MKPPKYLFASLISLVACAVTTNAFTIQTITAASPTLNIDLTSYPGNTSFLQGAYHLYWRVDKSASIIYLALDVTTAGWVGFGIADPDGGSMRGSDIVTLSVSSNQTHSVTSLTDRYALQHSLPNEDICNQWSLTGGWQSGNRTVVAFHRNLDTGDTQDRPITAGDVKIVVAYSADGSKQVAYHGSKKHASSVTFFEGKVKSISPVPGEVVTVWNYTNPPTPIVAKETKYVCTGFTFKPTAQGSNTTVTGQIVQIAPLIDPSTVMYVHHYVVYACDSKSPKYQQILNNPTECLTDGFFIFDICPTSIRLWYAFYSFIYLSSCNHDHIYNIPSVYSTGWAPGGGALTFPANVGLPFGNANDTFDSSSLVIEVHYNNDEPNNTPNLTDISGLSITYTTKKREHDAGIMVVGDPNVLGGFMPFGSSRIEKQFICPEECTSKWPWDINVFGSALHMHAYGKQIWTGVTTPSPSGGNLVITSDLDRDNFYEFTFQHISMVNRTIKRGDRINVHCVYDLTTNLFPKQRPNDTGVTFSLGSEDEMCMEFIYYYPRFPTSPQFDTCGLYENETTTCGEFDKNGTISLKIQNPVSPGSATADPVINGDIAFGTDFSNGTCVFDAAHLALVPNGTVVYQKPIATNATNTTNITNTTNTTAGTPTPSGAGNTAITSWIVAIVAAVVVAMVIVV</sequence>
<dbReference type="AlphaFoldDB" id="A0A433QJL7"/>
<dbReference type="Gene3D" id="2.60.120.230">
    <property type="match status" value="1"/>
</dbReference>
<name>A0A433QJL7_9FUNG</name>
<dbReference type="SMART" id="SM00664">
    <property type="entry name" value="DoH"/>
    <property type="match status" value="1"/>
</dbReference>
<dbReference type="InterPro" id="IPR000323">
    <property type="entry name" value="Cu2_ascorb_mOase_N"/>
</dbReference>
<keyword evidence="8" id="KW-1185">Reference proteome</keyword>
<keyword evidence="3" id="KW-0325">Glycoprotein</keyword>
<feature type="chain" id="PRO_5019030852" description="DOMON domain-containing protein" evidence="5">
    <location>
        <begin position="24"/>
        <end position="681"/>
    </location>
</feature>
<evidence type="ECO:0000256" key="3">
    <source>
        <dbReference type="ARBA" id="ARBA00023180"/>
    </source>
</evidence>
<dbReference type="PROSITE" id="PS51257">
    <property type="entry name" value="PROKAR_LIPOPROTEIN"/>
    <property type="match status" value="1"/>
</dbReference>